<organism evidence="9 10">
    <name type="scientific">Cyclotella atomus</name>
    <dbReference type="NCBI Taxonomy" id="382360"/>
    <lineage>
        <taxon>Eukaryota</taxon>
        <taxon>Sar</taxon>
        <taxon>Stramenopiles</taxon>
        <taxon>Ochrophyta</taxon>
        <taxon>Bacillariophyta</taxon>
        <taxon>Coscinodiscophyceae</taxon>
        <taxon>Thalassiosirophycidae</taxon>
        <taxon>Stephanodiscales</taxon>
        <taxon>Stephanodiscaceae</taxon>
        <taxon>Cyclotella</taxon>
    </lineage>
</organism>
<evidence type="ECO:0000256" key="5">
    <source>
        <dbReference type="ARBA" id="ARBA00023273"/>
    </source>
</evidence>
<dbReference type="PANTHER" id="PTHR12968:SF1">
    <property type="entry name" value="B9 DOMAIN-CONTAINING PROTEIN 1"/>
    <property type="match status" value="1"/>
</dbReference>
<evidence type="ECO:0000256" key="1">
    <source>
        <dbReference type="ARBA" id="ARBA00004120"/>
    </source>
</evidence>
<accession>A0ABD3P048</accession>
<feature type="region of interest" description="Disordered" evidence="8">
    <location>
        <begin position="1"/>
        <end position="42"/>
    </location>
</feature>
<dbReference type="EMBL" id="JALLPJ020000874">
    <property type="protein sequence ID" value="KAL3780813.1"/>
    <property type="molecule type" value="Genomic_DNA"/>
</dbReference>
<feature type="compositionally biased region" description="Polar residues" evidence="8">
    <location>
        <begin position="20"/>
        <end position="42"/>
    </location>
</feature>
<protein>
    <recommendedName>
        <fullName evidence="7">B9 domain-containing protein 1</fullName>
    </recommendedName>
</protein>
<comment type="caution">
    <text evidence="9">The sequence shown here is derived from an EMBL/GenBank/DDBJ whole genome shotgun (WGS) entry which is preliminary data.</text>
</comment>
<keyword evidence="10" id="KW-1185">Reference proteome</keyword>
<dbReference type="InterPro" id="IPR010796">
    <property type="entry name" value="C2_B9-type_dom"/>
</dbReference>
<evidence type="ECO:0000256" key="8">
    <source>
        <dbReference type="SAM" id="MobiDB-lite"/>
    </source>
</evidence>
<keyword evidence="4" id="KW-0206">Cytoskeleton</keyword>
<reference evidence="9 10" key="1">
    <citation type="submission" date="2024-10" db="EMBL/GenBank/DDBJ databases">
        <title>Updated reference genomes for cyclostephanoid diatoms.</title>
        <authorList>
            <person name="Roberts W.R."/>
            <person name="Alverson A.J."/>
        </authorList>
    </citation>
    <scope>NUCLEOTIDE SEQUENCE [LARGE SCALE GENOMIC DNA]</scope>
    <source>
        <strain evidence="9 10">AJA010-31</strain>
    </source>
</reference>
<comment type="similarity">
    <text evidence="6">Belongs to the B9D family.</text>
</comment>
<evidence type="ECO:0000256" key="4">
    <source>
        <dbReference type="ARBA" id="ARBA00023212"/>
    </source>
</evidence>
<evidence type="ECO:0000313" key="10">
    <source>
        <dbReference type="Proteomes" id="UP001530400"/>
    </source>
</evidence>
<dbReference type="Pfam" id="PF07162">
    <property type="entry name" value="B9-C2"/>
    <property type="match status" value="1"/>
</dbReference>
<keyword evidence="3" id="KW-0970">Cilium biogenesis/degradation</keyword>
<proteinExistence type="inferred from homology"/>
<dbReference type="Proteomes" id="UP001530400">
    <property type="component" value="Unassembled WGS sequence"/>
</dbReference>
<evidence type="ECO:0000256" key="3">
    <source>
        <dbReference type="ARBA" id="ARBA00022794"/>
    </source>
</evidence>
<evidence type="ECO:0000256" key="6">
    <source>
        <dbReference type="ARBA" id="ARBA00038411"/>
    </source>
</evidence>
<dbReference type="PANTHER" id="PTHR12968">
    <property type="entry name" value="B9 DOMAIN-CONTAINING"/>
    <property type="match status" value="1"/>
</dbReference>
<dbReference type="GO" id="GO:0005929">
    <property type="term" value="C:cilium"/>
    <property type="evidence" value="ECO:0007669"/>
    <property type="project" value="UniProtKB-ARBA"/>
</dbReference>
<comment type="subcellular location">
    <subcellularLocation>
        <location evidence="1">Cytoplasm</location>
        <location evidence="1">Cytoskeleton</location>
        <location evidence="1">Cilium basal body</location>
    </subcellularLocation>
</comment>
<dbReference type="GO" id="GO:0030030">
    <property type="term" value="P:cell projection organization"/>
    <property type="evidence" value="ECO:0007669"/>
    <property type="project" value="UniProtKB-KW"/>
</dbReference>
<sequence length="255" mass="28195">MTADSTVLRSPSGRYLRPPSANNDTNIQLPSNQQPHLKNYRPNSLNSVVTMPTFTPSSESTSSFFVMVTGTIESVTSLASNELYCRYTFAYGPDWEVVHGVSMGLSQIGRCGIVKSRDASEDGSNTIVWNFPIEISFQSTNPFGWPRLALSIYGFDFLGRDVLVGYASLLVPINPGRHTKHLKTFKPVSGGRCQQILNWIMGTNPEYYDSKMVTRSEGRGVTKMISDDGSVVKVNLTVTRKDFNSFGYSSQSTQS</sequence>
<evidence type="ECO:0000313" key="9">
    <source>
        <dbReference type="EMBL" id="KAL3780813.1"/>
    </source>
</evidence>
<keyword evidence="5" id="KW-0966">Cell projection</keyword>
<evidence type="ECO:0000256" key="7">
    <source>
        <dbReference type="ARBA" id="ARBA00039274"/>
    </source>
</evidence>
<name>A0ABD3P048_9STRA</name>
<gene>
    <name evidence="9" type="ORF">ACHAWO_004459</name>
</gene>
<keyword evidence="2" id="KW-0963">Cytoplasm</keyword>
<dbReference type="PROSITE" id="PS51381">
    <property type="entry name" value="C2_B9"/>
    <property type="match status" value="1"/>
</dbReference>
<dbReference type="AlphaFoldDB" id="A0ABD3P048"/>
<evidence type="ECO:0000256" key="2">
    <source>
        <dbReference type="ARBA" id="ARBA00022490"/>
    </source>
</evidence>